<dbReference type="AlphaFoldDB" id="A0AAW1V8I6"/>
<comment type="caution">
    <text evidence="2">The sequence shown here is derived from an EMBL/GenBank/DDBJ whole genome shotgun (WGS) entry which is preliminary data.</text>
</comment>
<dbReference type="EMBL" id="JARQZJ010000132">
    <property type="protein sequence ID" value="KAK9892016.1"/>
    <property type="molecule type" value="Genomic_DNA"/>
</dbReference>
<feature type="signal peptide" evidence="1">
    <location>
        <begin position="1"/>
        <end position="20"/>
    </location>
</feature>
<dbReference type="Proteomes" id="UP001431783">
    <property type="component" value="Unassembled WGS sequence"/>
</dbReference>
<evidence type="ECO:0000313" key="2">
    <source>
        <dbReference type="EMBL" id="KAK9892016.1"/>
    </source>
</evidence>
<accession>A0AAW1V8I6</accession>
<evidence type="ECO:0000256" key="1">
    <source>
        <dbReference type="SAM" id="SignalP"/>
    </source>
</evidence>
<keyword evidence="3" id="KW-1185">Reference proteome</keyword>
<evidence type="ECO:0008006" key="4">
    <source>
        <dbReference type="Google" id="ProtNLM"/>
    </source>
</evidence>
<name>A0AAW1V8I6_9CUCU</name>
<proteinExistence type="predicted"/>
<sequence length="66" mass="7350">MKLIVIFFAFLCVLNYFVSAEAHLCLHGSAKQEGCQSCYCVSGVWNCIHTGCEDGNLMRYRKDGPA</sequence>
<organism evidence="2 3">
    <name type="scientific">Henosepilachna vigintioctopunctata</name>
    <dbReference type="NCBI Taxonomy" id="420089"/>
    <lineage>
        <taxon>Eukaryota</taxon>
        <taxon>Metazoa</taxon>
        <taxon>Ecdysozoa</taxon>
        <taxon>Arthropoda</taxon>
        <taxon>Hexapoda</taxon>
        <taxon>Insecta</taxon>
        <taxon>Pterygota</taxon>
        <taxon>Neoptera</taxon>
        <taxon>Endopterygota</taxon>
        <taxon>Coleoptera</taxon>
        <taxon>Polyphaga</taxon>
        <taxon>Cucujiformia</taxon>
        <taxon>Coccinelloidea</taxon>
        <taxon>Coccinellidae</taxon>
        <taxon>Epilachninae</taxon>
        <taxon>Epilachnini</taxon>
        <taxon>Henosepilachna</taxon>
    </lineage>
</organism>
<protein>
    <recommendedName>
        <fullName evidence="4">Pacifastin domain-containing protein</fullName>
    </recommendedName>
</protein>
<evidence type="ECO:0000313" key="3">
    <source>
        <dbReference type="Proteomes" id="UP001431783"/>
    </source>
</evidence>
<gene>
    <name evidence="2" type="ORF">WA026_018204</name>
</gene>
<reference evidence="2 3" key="1">
    <citation type="submission" date="2023-03" db="EMBL/GenBank/DDBJ databases">
        <title>Genome insight into feeding habits of ladybird beetles.</title>
        <authorList>
            <person name="Li H.-S."/>
            <person name="Huang Y.-H."/>
            <person name="Pang H."/>
        </authorList>
    </citation>
    <scope>NUCLEOTIDE SEQUENCE [LARGE SCALE GENOMIC DNA]</scope>
    <source>
        <strain evidence="2">SYSU_2023b</strain>
        <tissue evidence="2">Whole body</tissue>
    </source>
</reference>
<feature type="chain" id="PRO_5043609752" description="Pacifastin domain-containing protein" evidence="1">
    <location>
        <begin position="21"/>
        <end position="66"/>
    </location>
</feature>
<keyword evidence="1" id="KW-0732">Signal</keyword>